<dbReference type="STRING" id="35570.A0A1I8NQT2"/>
<dbReference type="VEuPathDB" id="VectorBase:SCAU001224"/>
<name>A0A1I8NQT2_STOCA</name>
<feature type="domain" description="C-type lectin" evidence="7">
    <location>
        <begin position="32"/>
        <end position="156"/>
    </location>
</feature>
<keyword evidence="5" id="KW-1015">Disulfide bond</keyword>
<evidence type="ECO:0000256" key="2">
    <source>
        <dbReference type="ARBA" id="ARBA00022525"/>
    </source>
</evidence>
<dbReference type="InterPro" id="IPR016187">
    <property type="entry name" value="CTDL_fold"/>
</dbReference>
<feature type="chain" id="PRO_5009325344" description="C-type lectin domain-containing protein" evidence="6">
    <location>
        <begin position="25"/>
        <end position="160"/>
    </location>
</feature>
<evidence type="ECO:0000256" key="1">
    <source>
        <dbReference type="ARBA" id="ARBA00004613"/>
    </source>
</evidence>
<dbReference type="Gene3D" id="3.10.100.10">
    <property type="entry name" value="Mannose-Binding Protein A, subunit A"/>
    <property type="match status" value="1"/>
</dbReference>
<sequence>MSTKSINFVIATLWSICFIQFVAAIPQWHQARDGRSYLIEAEKKFDFSTATNECYRRGLQLAEIKNADKNAALDILLRSLFAKTPDLWIGARDDGSSRKDRPFYWQKSKQRMVFGNWASGQPDNSQGVEHCVHYYSATNFKWNDIKCDSKLGFICEGRFP</sequence>
<comment type="subcellular location">
    <subcellularLocation>
        <location evidence="1">Secreted</location>
    </subcellularLocation>
</comment>
<dbReference type="PANTHER" id="PTHR22799:SF1">
    <property type="entry name" value="C-TYPE LECTIN DOMAIN FAMILY 11 MEMBER A"/>
    <property type="match status" value="1"/>
</dbReference>
<dbReference type="Proteomes" id="UP000095300">
    <property type="component" value="Unassembled WGS sequence"/>
</dbReference>
<reference evidence="8" key="1">
    <citation type="submission" date="2020-05" db="UniProtKB">
        <authorList>
            <consortium name="EnsemblMetazoa"/>
        </authorList>
    </citation>
    <scope>IDENTIFICATION</scope>
    <source>
        <strain evidence="8">USDA</strain>
    </source>
</reference>
<dbReference type="CDD" id="cd00037">
    <property type="entry name" value="CLECT"/>
    <property type="match status" value="1"/>
</dbReference>
<dbReference type="GO" id="GO:0008083">
    <property type="term" value="F:growth factor activity"/>
    <property type="evidence" value="ECO:0007669"/>
    <property type="project" value="TreeGrafter"/>
</dbReference>
<protein>
    <recommendedName>
        <fullName evidence="7">C-type lectin domain-containing protein</fullName>
    </recommendedName>
</protein>
<dbReference type="GO" id="GO:0005615">
    <property type="term" value="C:extracellular space"/>
    <property type="evidence" value="ECO:0007669"/>
    <property type="project" value="TreeGrafter"/>
</dbReference>
<evidence type="ECO:0000256" key="5">
    <source>
        <dbReference type="ARBA" id="ARBA00023157"/>
    </source>
</evidence>
<evidence type="ECO:0000313" key="8">
    <source>
        <dbReference type="EnsemblMetazoa" id="SCAU001224-PA"/>
    </source>
</evidence>
<keyword evidence="3 6" id="KW-0732">Signal</keyword>
<dbReference type="PROSITE" id="PS00615">
    <property type="entry name" value="C_TYPE_LECTIN_1"/>
    <property type="match status" value="1"/>
</dbReference>
<dbReference type="EnsemblMetazoa" id="SCAU001224-RA">
    <property type="protein sequence ID" value="SCAU001224-PA"/>
    <property type="gene ID" value="SCAU001224"/>
</dbReference>
<keyword evidence="4" id="KW-0430">Lectin</keyword>
<dbReference type="SMART" id="SM00034">
    <property type="entry name" value="CLECT"/>
    <property type="match status" value="1"/>
</dbReference>
<gene>
    <name evidence="8" type="primary">106088949</name>
</gene>
<organism evidence="8 9">
    <name type="scientific">Stomoxys calcitrans</name>
    <name type="common">Stable fly</name>
    <name type="synonym">Conops calcitrans</name>
    <dbReference type="NCBI Taxonomy" id="35570"/>
    <lineage>
        <taxon>Eukaryota</taxon>
        <taxon>Metazoa</taxon>
        <taxon>Ecdysozoa</taxon>
        <taxon>Arthropoda</taxon>
        <taxon>Hexapoda</taxon>
        <taxon>Insecta</taxon>
        <taxon>Pterygota</taxon>
        <taxon>Neoptera</taxon>
        <taxon>Endopterygota</taxon>
        <taxon>Diptera</taxon>
        <taxon>Brachycera</taxon>
        <taxon>Muscomorpha</taxon>
        <taxon>Muscoidea</taxon>
        <taxon>Muscidae</taxon>
        <taxon>Stomoxys</taxon>
    </lineage>
</organism>
<dbReference type="InterPro" id="IPR051663">
    <property type="entry name" value="CLec_Tetranectin-domain"/>
</dbReference>
<dbReference type="PANTHER" id="PTHR22799">
    <property type="entry name" value="TETRANECTIN-RELATED"/>
    <property type="match status" value="1"/>
</dbReference>
<dbReference type="KEGG" id="scac:106088949"/>
<proteinExistence type="predicted"/>
<dbReference type="Pfam" id="PF00059">
    <property type="entry name" value="Lectin_C"/>
    <property type="match status" value="1"/>
</dbReference>
<dbReference type="GO" id="GO:0030246">
    <property type="term" value="F:carbohydrate binding"/>
    <property type="evidence" value="ECO:0007669"/>
    <property type="project" value="UniProtKB-KW"/>
</dbReference>
<dbReference type="InterPro" id="IPR018378">
    <property type="entry name" value="C-type_lectin_CS"/>
</dbReference>
<keyword evidence="2" id="KW-0964">Secreted</keyword>
<feature type="signal peptide" evidence="6">
    <location>
        <begin position="1"/>
        <end position="24"/>
    </location>
</feature>
<accession>A0A1I8NQT2</accession>
<evidence type="ECO:0000256" key="3">
    <source>
        <dbReference type="ARBA" id="ARBA00022729"/>
    </source>
</evidence>
<evidence type="ECO:0000313" key="9">
    <source>
        <dbReference type="Proteomes" id="UP000095300"/>
    </source>
</evidence>
<keyword evidence="9" id="KW-1185">Reference proteome</keyword>
<dbReference type="PROSITE" id="PS50041">
    <property type="entry name" value="C_TYPE_LECTIN_2"/>
    <property type="match status" value="1"/>
</dbReference>
<dbReference type="SUPFAM" id="SSF56436">
    <property type="entry name" value="C-type lectin-like"/>
    <property type="match status" value="1"/>
</dbReference>
<dbReference type="AlphaFoldDB" id="A0A1I8NQT2"/>
<evidence type="ECO:0000256" key="4">
    <source>
        <dbReference type="ARBA" id="ARBA00022734"/>
    </source>
</evidence>
<dbReference type="InterPro" id="IPR001304">
    <property type="entry name" value="C-type_lectin-like"/>
</dbReference>
<dbReference type="InterPro" id="IPR016186">
    <property type="entry name" value="C-type_lectin-like/link_sf"/>
</dbReference>
<evidence type="ECO:0000259" key="7">
    <source>
        <dbReference type="PROSITE" id="PS50041"/>
    </source>
</evidence>
<dbReference type="OrthoDB" id="538816at2759"/>
<evidence type="ECO:0000256" key="6">
    <source>
        <dbReference type="SAM" id="SignalP"/>
    </source>
</evidence>